<organism evidence="1 2">
    <name type="scientific">Araneus ventricosus</name>
    <name type="common">Orbweaver spider</name>
    <name type="synonym">Epeira ventricosa</name>
    <dbReference type="NCBI Taxonomy" id="182803"/>
    <lineage>
        <taxon>Eukaryota</taxon>
        <taxon>Metazoa</taxon>
        <taxon>Ecdysozoa</taxon>
        <taxon>Arthropoda</taxon>
        <taxon>Chelicerata</taxon>
        <taxon>Arachnida</taxon>
        <taxon>Araneae</taxon>
        <taxon>Araneomorphae</taxon>
        <taxon>Entelegynae</taxon>
        <taxon>Araneoidea</taxon>
        <taxon>Araneidae</taxon>
        <taxon>Araneus</taxon>
    </lineage>
</organism>
<dbReference type="OrthoDB" id="125347at2759"/>
<gene>
    <name evidence="1" type="ORF">AVEN_238_1</name>
</gene>
<reference evidence="1 2" key="1">
    <citation type="journal article" date="2019" name="Sci. Rep.">
        <title>Orb-weaving spider Araneus ventricosus genome elucidates the spidroin gene catalogue.</title>
        <authorList>
            <person name="Kono N."/>
            <person name="Nakamura H."/>
            <person name="Ohtoshi R."/>
            <person name="Moran D.A.P."/>
            <person name="Shinohara A."/>
            <person name="Yoshida Y."/>
            <person name="Fujiwara M."/>
            <person name="Mori M."/>
            <person name="Tomita M."/>
            <person name="Arakawa K."/>
        </authorList>
    </citation>
    <scope>NUCLEOTIDE SEQUENCE [LARGE SCALE GENOMIC DNA]</scope>
</reference>
<evidence type="ECO:0000313" key="1">
    <source>
        <dbReference type="EMBL" id="GBO23439.1"/>
    </source>
</evidence>
<evidence type="ECO:0000313" key="2">
    <source>
        <dbReference type="Proteomes" id="UP000499080"/>
    </source>
</evidence>
<dbReference type="Proteomes" id="UP000499080">
    <property type="component" value="Unassembled WGS sequence"/>
</dbReference>
<accession>A0A4Y2VDU8</accession>
<protein>
    <submittedName>
        <fullName evidence="1">Uncharacterized protein</fullName>
    </submittedName>
</protein>
<proteinExistence type="predicted"/>
<dbReference type="AlphaFoldDB" id="A0A4Y2VDU8"/>
<sequence length="79" mass="9303">MFPYVGKDCQCHRRPGVLRDKKESSNNDLAEKEPNSEEAFHCLEKAMKWLKREEECDAIQLLSLKRVRDLAFKKNEAHL</sequence>
<comment type="caution">
    <text evidence="1">The sequence shown here is derived from an EMBL/GenBank/DDBJ whole genome shotgun (WGS) entry which is preliminary data.</text>
</comment>
<keyword evidence="2" id="KW-1185">Reference proteome</keyword>
<name>A0A4Y2VDU8_ARAVE</name>
<dbReference type="EMBL" id="BGPR01046488">
    <property type="protein sequence ID" value="GBO23439.1"/>
    <property type="molecule type" value="Genomic_DNA"/>
</dbReference>